<dbReference type="GO" id="GO:0016301">
    <property type="term" value="F:kinase activity"/>
    <property type="evidence" value="ECO:0007669"/>
    <property type="project" value="UniProtKB-KW"/>
</dbReference>
<sequence length="530" mass="59783">MAPRILKRPLFGPPQGFPISLGAKILTPVLLVFIITSVILYSLYLSRIREQELANLKNQLEVFASSKAAELSEPLWSFQEDVMESLMRSYRDNRDLHRIILYDDKGRELFREDGRDARPGHTLLTAERSLTRDVNGQTLNLGRLVVQYHTDRLMEDLGRRRYEDLMPVALLMAVVAAAGWLFLHIIVGRPLHRLKLSLRLNARSDERKPLVWKSRDELGEVVAEYNALLREVGQQTNRLMRNNAVLERQITQRKVAERQLAKAHDELEHIVAIRTMELREANLELVRLDNQRAAFLSSASHELRTPLAAVLGFSKLVRKAFSRHFAPHAEALGLGSRSDVILANLEVIAAEGDRLTRLINDLLDINKIEAGQMEWRDTRLNLADEIERAARTMAPQFENNNAVRLVTEVSGAVPSLLFDPDRMQQLLLNLLSNACKHTERGEIRIRATAAPGLVRIEVRDTGHGIRPADLELIFQKFYQSEDGDKGKPCGTGLGLPICRHIVEHYRGSITAASEVGSGSTFTVELPVGQD</sequence>
<gene>
    <name evidence="10" type="ORF">V8V93_06885</name>
</gene>
<comment type="catalytic activity">
    <reaction evidence="1">
        <text>ATP + protein L-histidine = ADP + protein N-phospho-L-histidine.</text>
        <dbReference type="EC" id="2.7.13.3"/>
    </reaction>
</comment>
<feature type="domain" description="Histidine kinase" evidence="9">
    <location>
        <begin position="298"/>
        <end position="529"/>
    </location>
</feature>
<keyword evidence="5 10" id="KW-0418">Kinase</keyword>
<dbReference type="SUPFAM" id="SSF47384">
    <property type="entry name" value="Homodimeric domain of signal transducing histidine kinase"/>
    <property type="match status" value="1"/>
</dbReference>
<evidence type="ECO:0000256" key="5">
    <source>
        <dbReference type="ARBA" id="ARBA00022777"/>
    </source>
</evidence>
<dbReference type="InterPro" id="IPR004358">
    <property type="entry name" value="Sig_transdc_His_kin-like_C"/>
</dbReference>
<keyword evidence="7" id="KW-0175">Coiled coil</keyword>
<evidence type="ECO:0000256" key="7">
    <source>
        <dbReference type="SAM" id="Coils"/>
    </source>
</evidence>
<dbReference type="SMART" id="SM00388">
    <property type="entry name" value="HisKA"/>
    <property type="match status" value="1"/>
</dbReference>
<protein>
    <recommendedName>
        <fullName evidence="2">histidine kinase</fullName>
        <ecNumber evidence="2">2.7.13.3</ecNumber>
    </recommendedName>
</protein>
<dbReference type="PANTHER" id="PTHR43711">
    <property type="entry name" value="TWO-COMPONENT HISTIDINE KINASE"/>
    <property type="match status" value="1"/>
</dbReference>
<feature type="coiled-coil region" evidence="7">
    <location>
        <begin position="229"/>
        <end position="266"/>
    </location>
</feature>
<name>A0ABZ2J2Q2_9BACT</name>
<evidence type="ECO:0000256" key="4">
    <source>
        <dbReference type="ARBA" id="ARBA00022679"/>
    </source>
</evidence>
<dbReference type="InterPro" id="IPR003661">
    <property type="entry name" value="HisK_dim/P_dom"/>
</dbReference>
<dbReference type="SUPFAM" id="SSF55874">
    <property type="entry name" value="ATPase domain of HSP90 chaperone/DNA topoisomerase II/histidine kinase"/>
    <property type="match status" value="1"/>
</dbReference>
<dbReference type="Proteomes" id="UP001385389">
    <property type="component" value="Chromosome"/>
</dbReference>
<dbReference type="InterPro" id="IPR005467">
    <property type="entry name" value="His_kinase_dom"/>
</dbReference>
<dbReference type="Pfam" id="PF00512">
    <property type="entry name" value="HisKA"/>
    <property type="match status" value="1"/>
</dbReference>
<keyword evidence="8" id="KW-0472">Membrane</keyword>
<evidence type="ECO:0000256" key="6">
    <source>
        <dbReference type="ARBA" id="ARBA00023012"/>
    </source>
</evidence>
<evidence type="ECO:0000256" key="8">
    <source>
        <dbReference type="SAM" id="Phobius"/>
    </source>
</evidence>
<evidence type="ECO:0000313" key="11">
    <source>
        <dbReference type="Proteomes" id="UP001385389"/>
    </source>
</evidence>
<keyword evidence="8" id="KW-0812">Transmembrane</keyword>
<dbReference type="PANTHER" id="PTHR43711:SF30">
    <property type="entry name" value="HISTIDINE KINASE"/>
    <property type="match status" value="1"/>
</dbReference>
<evidence type="ECO:0000313" key="10">
    <source>
        <dbReference type="EMBL" id="WWX23929.1"/>
    </source>
</evidence>
<dbReference type="EMBL" id="CP146609">
    <property type="protein sequence ID" value="WWX23929.1"/>
    <property type="molecule type" value="Genomic_DNA"/>
</dbReference>
<proteinExistence type="predicted"/>
<dbReference type="RefSeq" id="WP_338669625.1">
    <property type="nucleotide sequence ID" value="NZ_CP146609.1"/>
</dbReference>
<dbReference type="Gene3D" id="3.30.565.10">
    <property type="entry name" value="Histidine kinase-like ATPase, C-terminal domain"/>
    <property type="match status" value="1"/>
</dbReference>
<reference evidence="10 11" key="1">
    <citation type="submission" date="2024-03" db="EMBL/GenBank/DDBJ databases">
        <title>Phenotype and Genome Characterization of a Sulfate-Reducing Bacterium Pseudodesulfovibrio sp. strain 5S69, isolated from Petroleum Reservoir in Tatarstan (Russia).</title>
        <authorList>
            <person name="Bidzhieva S.K."/>
            <person name="Kadnikov V."/>
            <person name="Tourova T.P."/>
            <person name="Samigullina S.R."/>
            <person name="Sokolova D.S."/>
            <person name="Poltaraus A.B."/>
            <person name="Avtukh A.N."/>
            <person name="Tereshina V.M."/>
            <person name="Mardanov A.V."/>
            <person name="Nazina T.N."/>
        </authorList>
    </citation>
    <scope>NUCLEOTIDE SEQUENCE [LARGE SCALE GENOMIC DNA]</scope>
    <source>
        <strain evidence="10 11">5S69</strain>
    </source>
</reference>
<keyword evidence="6" id="KW-0902">Two-component regulatory system</keyword>
<dbReference type="InterPro" id="IPR050736">
    <property type="entry name" value="Sensor_HK_Regulatory"/>
</dbReference>
<dbReference type="PRINTS" id="PR00344">
    <property type="entry name" value="BCTRLSENSOR"/>
</dbReference>
<accession>A0ABZ2J2Q2</accession>
<dbReference type="InterPro" id="IPR036890">
    <property type="entry name" value="HATPase_C_sf"/>
</dbReference>
<dbReference type="Gene3D" id="1.10.287.130">
    <property type="match status" value="1"/>
</dbReference>
<dbReference type="InterPro" id="IPR036097">
    <property type="entry name" value="HisK_dim/P_sf"/>
</dbReference>
<dbReference type="CDD" id="cd00082">
    <property type="entry name" value="HisKA"/>
    <property type="match status" value="1"/>
</dbReference>
<evidence type="ECO:0000256" key="1">
    <source>
        <dbReference type="ARBA" id="ARBA00000085"/>
    </source>
</evidence>
<dbReference type="SMART" id="SM00387">
    <property type="entry name" value="HATPase_c"/>
    <property type="match status" value="1"/>
</dbReference>
<evidence type="ECO:0000259" key="9">
    <source>
        <dbReference type="PROSITE" id="PS50109"/>
    </source>
</evidence>
<keyword evidence="11" id="KW-1185">Reference proteome</keyword>
<dbReference type="PROSITE" id="PS50109">
    <property type="entry name" value="HIS_KIN"/>
    <property type="match status" value="1"/>
</dbReference>
<dbReference type="EC" id="2.7.13.3" evidence="2"/>
<keyword evidence="3" id="KW-0597">Phosphoprotein</keyword>
<evidence type="ECO:0000256" key="2">
    <source>
        <dbReference type="ARBA" id="ARBA00012438"/>
    </source>
</evidence>
<keyword evidence="8" id="KW-1133">Transmembrane helix</keyword>
<organism evidence="10 11">
    <name type="scientific">Pseudodesulfovibrio methanolicus</name>
    <dbReference type="NCBI Taxonomy" id="3126690"/>
    <lineage>
        <taxon>Bacteria</taxon>
        <taxon>Pseudomonadati</taxon>
        <taxon>Thermodesulfobacteriota</taxon>
        <taxon>Desulfovibrionia</taxon>
        <taxon>Desulfovibrionales</taxon>
        <taxon>Desulfovibrionaceae</taxon>
    </lineage>
</organism>
<keyword evidence="4" id="KW-0808">Transferase</keyword>
<dbReference type="Pfam" id="PF02518">
    <property type="entry name" value="HATPase_c"/>
    <property type="match status" value="1"/>
</dbReference>
<feature type="transmembrane region" description="Helical" evidence="8">
    <location>
        <begin position="25"/>
        <end position="44"/>
    </location>
</feature>
<dbReference type="InterPro" id="IPR003594">
    <property type="entry name" value="HATPase_dom"/>
</dbReference>
<feature type="transmembrane region" description="Helical" evidence="8">
    <location>
        <begin position="168"/>
        <end position="187"/>
    </location>
</feature>
<evidence type="ECO:0000256" key="3">
    <source>
        <dbReference type="ARBA" id="ARBA00022553"/>
    </source>
</evidence>